<protein>
    <recommendedName>
        <fullName evidence="3">DUF3504 domain-containing protein</fullName>
    </recommendedName>
</protein>
<evidence type="ECO:0000313" key="2">
    <source>
        <dbReference type="Proteomes" id="UP000507470"/>
    </source>
</evidence>
<dbReference type="EMBL" id="CACVKT020009341">
    <property type="protein sequence ID" value="CAC5421307.1"/>
    <property type="molecule type" value="Genomic_DNA"/>
</dbReference>
<organism evidence="1 2">
    <name type="scientific">Mytilus coruscus</name>
    <name type="common">Sea mussel</name>
    <dbReference type="NCBI Taxonomy" id="42192"/>
    <lineage>
        <taxon>Eukaryota</taxon>
        <taxon>Metazoa</taxon>
        <taxon>Spiralia</taxon>
        <taxon>Lophotrochozoa</taxon>
        <taxon>Mollusca</taxon>
        <taxon>Bivalvia</taxon>
        <taxon>Autobranchia</taxon>
        <taxon>Pteriomorphia</taxon>
        <taxon>Mytilida</taxon>
        <taxon>Mytiloidea</taxon>
        <taxon>Mytilidae</taxon>
        <taxon>Mytilinae</taxon>
        <taxon>Mytilus</taxon>
    </lineage>
</organism>
<reference evidence="1 2" key="1">
    <citation type="submission" date="2020-06" db="EMBL/GenBank/DDBJ databases">
        <authorList>
            <person name="Li R."/>
            <person name="Bekaert M."/>
        </authorList>
    </citation>
    <scope>NUCLEOTIDE SEQUENCE [LARGE SCALE GENOMIC DNA]</scope>
    <source>
        <strain evidence="2">wild</strain>
    </source>
</reference>
<gene>
    <name evidence="1" type="ORF">MCOR_53443</name>
</gene>
<sequence>MGLGTFDHYPSVNENDLIKLYSSIYCSPNTSSGLYTKVQIYIRRYFFRRGQETMYLMTKTTFGVEIDPATELKVVRKIEDKMTKNHLETDKEESSGIMSEVKRVDNIEKIKMGQTLSDNLVKKSNTTPALPSTAVLALPTPEPASCNQLALPSTKSSANVLQFQPTVQIVNENIQRDGGQIDFLT</sequence>
<dbReference type="OrthoDB" id="10548827at2759"/>
<proteinExistence type="predicted"/>
<dbReference type="AlphaFoldDB" id="A0A6J8ELS2"/>
<dbReference type="Proteomes" id="UP000507470">
    <property type="component" value="Unassembled WGS sequence"/>
</dbReference>
<evidence type="ECO:0000313" key="1">
    <source>
        <dbReference type="EMBL" id="CAC5421307.1"/>
    </source>
</evidence>
<keyword evidence="2" id="KW-1185">Reference proteome</keyword>
<name>A0A6J8ELS2_MYTCO</name>
<accession>A0A6J8ELS2</accession>
<evidence type="ECO:0008006" key="3">
    <source>
        <dbReference type="Google" id="ProtNLM"/>
    </source>
</evidence>